<dbReference type="InterPro" id="IPR018080">
    <property type="entry name" value="Band_7/stomatin-like_CS"/>
</dbReference>
<dbReference type="Pfam" id="PF01145">
    <property type="entry name" value="Band_7"/>
    <property type="match status" value="1"/>
</dbReference>
<keyword evidence="3 5" id="KW-0472">Membrane</keyword>
<dbReference type="InterPro" id="IPR001972">
    <property type="entry name" value="Stomatin_HflK_fam"/>
</dbReference>
<name>A0A1D2MVC1_ORCCI</name>
<comment type="subcellular location">
    <subcellularLocation>
        <location evidence="1">Membrane</location>
    </subcellularLocation>
</comment>
<dbReference type="PROSITE" id="PS01270">
    <property type="entry name" value="BAND_7"/>
    <property type="match status" value="1"/>
</dbReference>
<dbReference type="OrthoDB" id="2105077at2759"/>
<evidence type="ECO:0000256" key="1">
    <source>
        <dbReference type="ARBA" id="ARBA00004370"/>
    </source>
</evidence>
<dbReference type="PRINTS" id="PR00721">
    <property type="entry name" value="STOMATIN"/>
</dbReference>
<dbReference type="EMBL" id="LJIJ01000477">
    <property type="protein sequence ID" value="ODM97037.1"/>
    <property type="molecule type" value="Genomic_DNA"/>
</dbReference>
<organism evidence="7 8">
    <name type="scientific">Orchesella cincta</name>
    <name type="common">Springtail</name>
    <name type="synonym">Podura cincta</name>
    <dbReference type="NCBI Taxonomy" id="48709"/>
    <lineage>
        <taxon>Eukaryota</taxon>
        <taxon>Metazoa</taxon>
        <taxon>Ecdysozoa</taxon>
        <taxon>Arthropoda</taxon>
        <taxon>Hexapoda</taxon>
        <taxon>Collembola</taxon>
        <taxon>Entomobryomorpha</taxon>
        <taxon>Entomobryoidea</taxon>
        <taxon>Orchesellidae</taxon>
        <taxon>Orchesellinae</taxon>
        <taxon>Orchesella</taxon>
    </lineage>
</organism>
<dbReference type="Proteomes" id="UP000094527">
    <property type="component" value="Unassembled WGS sequence"/>
</dbReference>
<dbReference type="STRING" id="48709.A0A1D2MVC1"/>
<dbReference type="PANTHER" id="PTHR10264:SF19">
    <property type="entry name" value="AT06885P-RELATED"/>
    <property type="match status" value="1"/>
</dbReference>
<comment type="caution">
    <text evidence="7">The sequence shown here is derived from an EMBL/GenBank/DDBJ whole genome shotgun (WGS) entry which is preliminary data.</text>
</comment>
<feature type="transmembrane region" description="Helical" evidence="5">
    <location>
        <begin position="55"/>
        <end position="80"/>
    </location>
</feature>
<protein>
    <recommendedName>
        <fullName evidence="6">Band 7 domain-containing protein</fullName>
    </recommendedName>
</protein>
<evidence type="ECO:0000313" key="7">
    <source>
        <dbReference type="EMBL" id="ODM97037.1"/>
    </source>
</evidence>
<proteinExistence type="inferred from homology"/>
<dbReference type="PANTHER" id="PTHR10264">
    <property type="entry name" value="BAND 7 PROTEIN-RELATED"/>
    <property type="match status" value="1"/>
</dbReference>
<keyword evidence="5" id="KW-1133">Transmembrane helix</keyword>
<dbReference type="Gene3D" id="6.10.250.2090">
    <property type="match status" value="1"/>
</dbReference>
<gene>
    <name evidence="7" type="ORF">Ocin01_09645</name>
</gene>
<dbReference type="AlphaFoldDB" id="A0A1D2MVC1"/>
<comment type="similarity">
    <text evidence="2">Belongs to the band 7/mec-2 family.</text>
</comment>
<evidence type="ECO:0000256" key="5">
    <source>
        <dbReference type="SAM" id="Phobius"/>
    </source>
</evidence>
<dbReference type="Gene3D" id="3.30.479.30">
    <property type="entry name" value="Band 7 domain"/>
    <property type="match status" value="1"/>
</dbReference>
<dbReference type="InterPro" id="IPR043202">
    <property type="entry name" value="Band-7_stomatin-like"/>
</dbReference>
<feature type="region of interest" description="Disordered" evidence="4">
    <location>
        <begin position="1"/>
        <end position="27"/>
    </location>
</feature>
<keyword evidence="5" id="KW-0812">Transmembrane</keyword>
<dbReference type="FunFam" id="3.30.479.30:FF:000002">
    <property type="entry name" value="band 7 protein AGAP004871"/>
    <property type="match status" value="1"/>
</dbReference>
<evidence type="ECO:0000256" key="4">
    <source>
        <dbReference type="SAM" id="MobiDB-lite"/>
    </source>
</evidence>
<keyword evidence="8" id="KW-1185">Reference proteome</keyword>
<dbReference type="SMART" id="SM00244">
    <property type="entry name" value="PHB"/>
    <property type="match status" value="1"/>
</dbReference>
<evidence type="ECO:0000256" key="2">
    <source>
        <dbReference type="ARBA" id="ARBA00008164"/>
    </source>
</evidence>
<evidence type="ECO:0000259" key="6">
    <source>
        <dbReference type="SMART" id="SM00244"/>
    </source>
</evidence>
<sequence length="299" mass="32588">MMHPDEGAQSTRSVAGTAHPVQQGHGHQNMAKVAPSYAQTMTSTNSPTSYSFVESIAICMSWILVVIFYPIAVFKCHFVVREYQRAVLFRLGKIDGGPKGPGTFFILPCVDDFRVLDLRTVSFDVPPQAVLTKDSVTVQVDAVVFYRIASPILAVTNVANYNSSTQFLASTMLRNTLGTRMLADLLADRPGVSNTMKDTLDEATDAWGIKVERVEIKDIRLPELLQRSMAAEGEATRIAKAKLTSAEGEIKASQALKEASNILNSSEGALKLRHLQMIAQVGAVNNNTIIVPIGFMNSK</sequence>
<evidence type="ECO:0000256" key="3">
    <source>
        <dbReference type="ARBA" id="ARBA00023136"/>
    </source>
</evidence>
<accession>A0A1D2MVC1</accession>
<evidence type="ECO:0000313" key="8">
    <source>
        <dbReference type="Proteomes" id="UP000094527"/>
    </source>
</evidence>
<dbReference type="InterPro" id="IPR001107">
    <property type="entry name" value="Band_7"/>
</dbReference>
<dbReference type="GO" id="GO:0005886">
    <property type="term" value="C:plasma membrane"/>
    <property type="evidence" value="ECO:0007669"/>
    <property type="project" value="InterPro"/>
</dbReference>
<dbReference type="InterPro" id="IPR036013">
    <property type="entry name" value="Band_7/SPFH_dom_sf"/>
</dbReference>
<feature type="domain" description="Band 7" evidence="6">
    <location>
        <begin position="75"/>
        <end position="233"/>
    </location>
</feature>
<reference evidence="7 8" key="1">
    <citation type="journal article" date="2016" name="Genome Biol. Evol.">
        <title>Gene Family Evolution Reflects Adaptation to Soil Environmental Stressors in the Genome of the Collembolan Orchesella cincta.</title>
        <authorList>
            <person name="Faddeeva-Vakhrusheva A."/>
            <person name="Derks M.F."/>
            <person name="Anvar S.Y."/>
            <person name="Agamennone V."/>
            <person name="Suring W."/>
            <person name="Smit S."/>
            <person name="van Straalen N.M."/>
            <person name="Roelofs D."/>
        </authorList>
    </citation>
    <scope>NUCLEOTIDE SEQUENCE [LARGE SCALE GENOMIC DNA]</scope>
    <source>
        <tissue evidence="7">Mixed pool</tissue>
    </source>
</reference>
<dbReference type="SUPFAM" id="SSF117892">
    <property type="entry name" value="Band 7/SPFH domain"/>
    <property type="match status" value="1"/>
</dbReference>
<dbReference type="OMA" id="VFYRIAS"/>